<dbReference type="AlphaFoldDB" id="A0A0E9XP27"/>
<accession>A0A0E9XP27</accession>
<name>A0A0E9XP27_ANGAN</name>
<dbReference type="EMBL" id="GBXM01004391">
    <property type="protein sequence ID" value="JAI04187.1"/>
    <property type="molecule type" value="Transcribed_RNA"/>
</dbReference>
<proteinExistence type="predicted"/>
<organism evidence="1">
    <name type="scientific">Anguilla anguilla</name>
    <name type="common">European freshwater eel</name>
    <name type="synonym">Muraena anguilla</name>
    <dbReference type="NCBI Taxonomy" id="7936"/>
    <lineage>
        <taxon>Eukaryota</taxon>
        <taxon>Metazoa</taxon>
        <taxon>Chordata</taxon>
        <taxon>Craniata</taxon>
        <taxon>Vertebrata</taxon>
        <taxon>Euteleostomi</taxon>
        <taxon>Actinopterygii</taxon>
        <taxon>Neopterygii</taxon>
        <taxon>Teleostei</taxon>
        <taxon>Anguilliformes</taxon>
        <taxon>Anguillidae</taxon>
        <taxon>Anguilla</taxon>
    </lineage>
</organism>
<reference evidence="1" key="1">
    <citation type="submission" date="2014-11" db="EMBL/GenBank/DDBJ databases">
        <authorList>
            <person name="Amaro Gonzalez C."/>
        </authorList>
    </citation>
    <scope>NUCLEOTIDE SEQUENCE</scope>
</reference>
<reference evidence="1" key="2">
    <citation type="journal article" date="2015" name="Fish Shellfish Immunol.">
        <title>Early steps in the European eel (Anguilla anguilla)-Vibrio vulnificus interaction in the gills: Role of the RtxA13 toxin.</title>
        <authorList>
            <person name="Callol A."/>
            <person name="Pajuelo D."/>
            <person name="Ebbesson L."/>
            <person name="Teles M."/>
            <person name="MacKenzie S."/>
            <person name="Amaro C."/>
        </authorList>
    </citation>
    <scope>NUCLEOTIDE SEQUENCE</scope>
</reference>
<protein>
    <submittedName>
        <fullName evidence="1">Uncharacterized protein</fullName>
    </submittedName>
</protein>
<evidence type="ECO:0000313" key="1">
    <source>
        <dbReference type="EMBL" id="JAI04187.1"/>
    </source>
</evidence>
<sequence length="40" mass="4560">MGNQELRRPRSLGGAVYRLQKAFCMNCFGGRGKIYMLCFS</sequence>